<dbReference type="OrthoDB" id="9779128at2"/>
<dbReference type="GO" id="GO:0071555">
    <property type="term" value="P:cell wall organization"/>
    <property type="evidence" value="ECO:0007669"/>
    <property type="project" value="UniProtKB-KW"/>
</dbReference>
<dbReference type="EMBL" id="SKBM01000001">
    <property type="protein sequence ID" value="TCZ66841.1"/>
    <property type="molecule type" value="Genomic_DNA"/>
</dbReference>
<evidence type="ECO:0000256" key="2">
    <source>
        <dbReference type="ARBA" id="ARBA00023316"/>
    </source>
</evidence>
<accession>A0A4R4DWC4</accession>
<dbReference type="InterPro" id="IPR009009">
    <property type="entry name" value="RlpA-like_DPBB"/>
</dbReference>
<dbReference type="RefSeq" id="WP_132283849.1">
    <property type="nucleotide sequence ID" value="NZ_SKBM01000001.1"/>
</dbReference>
<sequence>MRSKEFPPGLGPRFALAIAFCAGLGFHQPAQAGAGRQDREGGQTGTASYYSRSFSGRTTASGTRMNPAGYHAAHRTLPFGTLVEVTNLRNGRSVVVRVDDRGPFRRGRVIDLTPQAALALGFARAGVTQVRLSVVPQYAALGPAGALDEVAEAP</sequence>
<dbReference type="InterPro" id="IPR034718">
    <property type="entry name" value="RlpA"/>
</dbReference>
<proteinExistence type="inferred from homology"/>
<evidence type="ECO:0000256" key="4">
    <source>
        <dbReference type="RuleBase" id="RU003495"/>
    </source>
</evidence>
<protein>
    <recommendedName>
        <fullName evidence="3">Endolytic peptidoglycan transglycosylase RlpA</fullName>
        <ecNumber evidence="3">4.2.2.-</ecNumber>
    </recommendedName>
</protein>
<keyword evidence="8" id="KW-1185">Reference proteome</keyword>
<dbReference type="InterPro" id="IPR012997">
    <property type="entry name" value="RplA"/>
</dbReference>
<dbReference type="EC" id="4.2.2.-" evidence="3"/>
<dbReference type="InterPro" id="IPR036908">
    <property type="entry name" value="RlpA-like_sf"/>
</dbReference>
<feature type="region of interest" description="Disordered" evidence="5">
    <location>
        <begin position="31"/>
        <end position="66"/>
    </location>
</feature>
<comment type="function">
    <text evidence="3">Lytic transglycosylase with a strong preference for naked glycan strands that lack stem peptides.</text>
</comment>
<dbReference type="PANTHER" id="PTHR34183">
    <property type="entry name" value="ENDOLYTIC PEPTIDOGLYCAN TRANSGLYCOSYLASE RLPA"/>
    <property type="match status" value="1"/>
</dbReference>
<gene>
    <name evidence="3" type="primary">rlpA</name>
    <name evidence="7" type="ORF">EXY23_01680</name>
</gene>
<evidence type="ECO:0000313" key="8">
    <source>
        <dbReference type="Proteomes" id="UP000295023"/>
    </source>
</evidence>
<dbReference type="AlphaFoldDB" id="A0A4R4DWC4"/>
<evidence type="ECO:0000313" key="7">
    <source>
        <dbReference type="EMBL" id="TCZ66841.1"/>
    </source>
</evidence>
<dbReference type="PANTHER" id="PTHR34183:SF8">
    <property type="entry name" value="ENDOLYTIC PEPTIDOGLYCAN TRANSGLYCOSYLASE RLPA-RELATED"/>
    <property type="match status" value="1"/>
</dbReference>
<comment type="caution">
    <text evidence="7">The sequence shown here is derived from an EMBL/GenBank/DDBJ whole genome shotgun (WGS) entry which is preliminary data.</text>
</comment>
<name>A0A4R4DWC4_9PROT</name>
<dbReference type="NCBIfam" id="TIGR00413">
    <property type="entry name" value="rlpA"/>
    <property type="match status" value="1"/>
</dbReference>
<evidence type="ECO:0000256" key="3">
    <source>
        <dbReference type="HAMAP-Rule" id="MF_02071"/>
    </source>
</evidence>
<keyword evidence="1 3" id="KW-0456">Lyase</keyword>
<feature type="compositionally biased region" description="Polar residues" evidence="5">
    <location>
        <begin position="45"/>
        <end position="64"/>
    </location>
</feature>
<evidence type="ECO:0000256" key="1">
    <source>
        <dbReference type="ARBA" id="ARBA00023239"/>
    </source>
</evidence>
<dbReference type="Pfam" id="PF03330">
    <property type="entry name" value="DPBB_1"/>
    <property type="match status" value="1"/>
</dbReference>
<dbReference type="GO" id="GO:0000270">
    <property type="term" value="P:peptidoglycan metabolic process"/>
    <property type="evidence" value="ECO:0007669"/>
    <property type="project" value="UniProtKB-UniRule"/>
</dbReference>
<dbReference type="GO" id="GO:0008932">
    <property type="term" value="F:lytic endotransglycosylase activity"/>
    <property type="evidence" value="ECO:0007669"/>
    <property type="project" value="UniProtKB-UniRule"/>
</dbReference>
<feature type="domain" description="RlpA-like protein double-psi beta-barrel" evidence="6">
    <location>
        <begin position="43"/>
        <end position="131"/>
    </location>
</feature>
<reference evidence="7 8" key="1">
    <citation type="submission" date="2019-03" db="EMBL/GenBank/DDBJ databases">
        <title>Paracraurococcus aquatilis NE82 genome sequence.</title>
        <authorList>
            <person name="Zhao Y."/>
            <person name="Du Z."/>
        </authorList>
    </citation>
    <scope>NUCLEOTIDE SEQUENCE [LARGE SCALE GENOMIC DNA]</scope>
    <source>
        <strain evidence="7 8">NE82</strain>
    </source>
</reference>
<dbReference type="SUPFAM" id="SSF50685">
    <property type="entry name" value="Barwin-like endoglucanases"/>
    <property type="match status" value="1"/>
</dbReference>
<comment type="similarity">
    <text evidence="3 4">Belongs to the RlpA family.</text>
</comment>
<dbReference type="Gene3D" id="2.40.40.10">
    <property type="entry name" value="RlpA-like domain"/>
    <property type="match status" value="1"/>
</dbReference>
<evidence type="ECO:0000259" key="6">
    <source>
        <dbReference type="Pfam" id="PF03330"/>
    </source>
</evidence>
<dbReference type="HAMAP" id="MF_02071">
    <property type="entry name" value="RlpA"/>
    <property type="match status" value="1"/>
</dbReference>
<organism evidence="7 8">
    <name type="scientific">Roseicella aquatilis</name>
    <dbReference type="NCBI Taxonomy" id="2527868"/>
    <lineage>
        <taxon>Bacteria</taxon>
        <taxon>Pseudomonadati</taxon>
        <taxon>Pseudomonadota</taxon>
        <taxon>Alphaproteobacteria</taxon>
        <taxon>Acetobacterales</taxon>
        <taxon>Roseomonadaceae</taxon>
        <taxon>Roseicella</taxon>
    </lineage>
</organism>
<keyword evidence="2 3" id="KW-0961">Cell wall biogenesis/degradation</keyword>
<dbReference type="CDD" id="cd22268">
    <property type="entry name" value="DPBB_RlpA-like"/>
    <property type="match status" value="1"/>
</dbReference>
<dbReference type="Proteomes" id="UP000295023">
    <property type="component" value="Unassembled WGS sequence"/>
</dbReference>
<evidence type="ECO:0000256" key="5">
    <source>
        <dbReference type="SAM" id="MobiDB-lite"/>
    </source>
</evidence>